<evidence type="ECO:0000313" key="3">
    <source>
        <dbReference type="Proteomes" id="UP001642540"/>
    </source>
</evidence>
<comment type="caution">
    <text evidence="2">The sequence shown here is derived from an EMBL/GenBank/DDBJ whole genome shotgun (WGS) entry which is preliminary data.</text>
</comment>
<accession>A0ABP1PPS4</accession>
<evidence type="ECO:0000256" key="1">
    <source>
        <dbReference type="SAM" id="MobiDB-lite"/>
    </source>
</evidence>
<feature type="region of interest" description="Disordered" evidence="1">
    <location>
        <begin position="84"/>
        <end position="108"/>
    </location>
</feature>
<protein>
    <submittedName>
        <fullName evidence="2">Uncharacterized protein</fullName>
    </submittedName>
</protein>
<sequence length="108" mass="12419">MTSVPIRVKCKNANVNVNVKMPSTRITTNLSLSLFLTVDRAVLYPDHRELHCCILMNAMTLKLSTFATMYTTTIYLVQTRLQRRGRKSKKRITDKNESVGSRVLYSQH</sequence>
<gene>
    <name evidence="2" type="ORF">ODALV1_LOCUS1747</name>
</gene>
<proteinExistence type="predicted"/>
<reference evidence="2 3" key="1">
    <citation type="submission" date="2024-08" db="EMBL/GenBank/DDBJ databases">
        <authorList>
            <person name="Cucini C."/>
            <person name="Frati F."/>
        </authorList>
    </citation>
    <scope>NUCLEOTIDE SEQUENCE [LARGE SCALE GENOMIC DNA]</scope>
</reference>
<dbReference type="EMBL" id="CAXLJM020000006">
    <property type="protein sequence ID" value="CAL8071502.1"/>
    <property type="molecule type" value="Genomic_DNA"/>
</dbReference>
<keyword evidence="3" id="KW-1185">Reference proteome</keyword>
<organism evidence="2 3">
    <name type="scientific">Orchesella dallaii</name>
    <dbReference type="NCBI Taxonomy" id="48710"/>
    <lineage>
        <taxon>Eukaryota</taxon>
        <taxon>Metazoa</taxon>
        <taxon>Ecdysozoa</taxon>
        <taxon>Arthropoda</taxon>
        <taxon>Hexapoda</taxon>
        <taxon>Collembola</taxon>
        <taxon>Entomobryomorpha</taxon>
        <taxon>Entomobryoidea</taxon>
        <taxon>Orchesellidae</taxon>
        <taxon>Orchesellinae</taxon>
        <taxon>Orchesella</taxon>
    </lineage>
</organism>
<name>A0ABP1PPS4_9HEXA</name>
<dbReference type="Proteomes" id="UP001642540">
    <property type="component" value="Unassembled WGS sequence"/>
</dbReference>
<evidence type="ECO:0000313" key="2">
    <source>
        <dbReference type="EMBL" id="CAL8071502.1"/>
    </source>
</evidence>